<dbReference type="GO" id="GO:0005662">
    <property type="term" value="C:DNA replication factor A complex"/>
    <property type="evidence" value="ECO:0007669"/>
    <property type="project" value="UniProtKB-ARBA"/>
</dbReference>
<dbReference type="InterPro" id="IPR031657">
    <property type="entry name" value="REPA_OB_2"/>
</dbReference>
<comment type="similarity">
    <text evidence="2 9">Belongs to the replication factor A protein 1 family.</text>
</comment>
<keyword evidence="13" id="KW-1185">Reference proteome</keyword>
<dbReference type="CDD" id="cd04475">
    <property type="entry name" value="RPA1_DBD_B"/>
    <property type="match status" value="1"/>
</dbReference>
<dbReference type="CDD" id="cd04474">
    <property type="entry name" value="RPA1_DBD_A"/>
    <property type="match status" value="1"/>
</dbReference>
<comment type="subunit">
    <text evidence="9">Component of the heterotrimeric canonical replication protein A complex (RPA).</text>
</comment>
<evidence type="ECO:0000259" key="10">
    <source>
        <dbReference type="Pfam" id="PF08646"/>
    </source>
</evidence>
<evidence type="ECO:0000256" key="8">
    <source>
        <dbReference type="ARBA" id="ARBA00023242"/>
    </source>
</evidence>
<evidence type="ECO:0000313" key="12">
    <source>
        <dbReference type="EMBL" id="ODV88643.1"/>
    </source>
</evidence>
<gene>
    <name evidence="12" type="ORF">CANCADRAFT_15260</name>
</gene>
<comment type="subcellular location">
    <subcellularLocation>
        <location evidence="1 9">Nucleus</location>
    </subcellularLocation>
</comment>
<protein>
    <recommendedName>
        <fullName evidence="9">Replication protein A subunit</fullName>
    </recommendedName>
</protein>
<keyword evidence="8 9" id="KW-0539">Nucleus</keyword>
<feature type="non-terminal residue" evidence="12">
    <location>
        <position position="427"/>
    </location>
</feature>
<dbReference type="PANTHER" id="PTHR47165:SF4">
    <property type="entry name" value="OS03G0429900 PROTEIN"/>
    <property type="match status" value="1"/>
</dbReference>
<keyword evidence="6 9" id="KW-0862">Zinc</keyword>
<dbReference type="CDD" id="cd04476">
    <property type="entry name" value="RPA1_DBD_C"/>
    <property type="match status" value="1"/>
</dbReference>
<evidence type="ECO:0000259" key="11">
    <source>
        <dbReference type="Pfam" id="PF16900"/>
    </source>
</evidence>
<dbReference type="GO" id="GO:0006310">
    <property type="term" value="P:DNA recombination"/>
    <property type="evidence" value="ECO:0007669"/>
    <property type="project" value="InterPro"/>
</dbReference>
<organism evidence="12 13">
    <name type="scientific">Tortispora caseinolytica NRRL Y-17796</name>
    <dbReference type="NCBI Taxonomy" id="767744"/>
    <lineage>
        <taxon>Eukaryota</taxon>
        <taxon>Fungi</taxon>
        <taxon>Dikarya</taxon>
        <taxon>Ascomycota</taxon>
        <taxon>Saccharomycotina</taxon>
        <taxon>Trigonopsidomycetes</taxon>
        <taxon>Trigonopsidales</taxon>
        <taxon>Trigonopsidaceae</taxon>
        <taxon>Tortispora</taxon>
    </lineage>
</organism>
<dbReference type="Pfam" id="PF08646">
    <property type="entry name" value="Rep_fac-A_C"/>
    <property type="match status" value="1"/>
</dbReference>
<dbReference type="InterPro" id="IPR047192">
    <property type="entry name" value="Euk_RPA1_DBD_C"/>
</dbReference>
<dbReference type="GO" id="GO:0006260">
    <property type="term" value="P:DNA replication"/>
    <property type="evidence" value="ECO:0007669"/>
    <property type="project" value="UniProtKB-KW"/>
</dbReference>
<dbReference type="Pfam" id="PF16900">
    <property type="entry name" value="REPA_OB_2"/>
    <property type="match status" value="1"/>
</dbReference>
<dbReference type="FunFam" id="2.40.50.140:FF:000041">
    <property type="entry name" value="Replication protein A subunit"/>
    <property type="match status" value="1"/>
</dbReference>
<dbReference type="GO" id="GO:0007004">
    <property type="term" value="P:telomere maintenance via telomerase"/>
    <property type="evidence" value="ECO:0007669"/>
    <property type="project" value="UniProtKB-ARBA"/>
</dbReference>
<dbReference type="FunFam" id="2.40.50.140:FF:000064">
    <property type="entry name" value="Replication protein A subunit"/>
    <property type="match status" value="1"/>
</dbReference>
<dbReference type="InterPro" id="IPR004591">
    <property type="entry name" value="Rfa1"/>
</dbReference>
<evidence type="ECO:0000313" key="13">
    <source>
        <dbReference type="Proteomes" id="UP000095023"/>
    </source>
</evidence>
<evidence type="ECO:0000256" key="1">
    <source>
        <dbReference type="ARBA" id="ARBA00004123"/>
    </source>
</evidence>
<proteinExistence type="inferred from homology"/>
<keyword evidence="7 9" id="KW-0238">DNA-binding</keyword>
<dbReference type="EMBL" id="KV453843">
    <property type="protein sequence ID" value="ODV88643.1"/>
    <property type="molecule type" value="Genomic_DNA"/>
</dbReference>
<sequence length="427" mass="47444">PIVDLSPFQNAWSIRARVVNKSEVREYTNKSGVGRVMSLILSDKSGEIEMSAFGELADKIYNEVEVDSTYDVSRARVQTARNQYRVKNAYCLYANNDTSFERVAGTSNMGMQFNFTPLADLPAVPPGQEVDILAAIDSVDPITEITSRATQKKFNKREVHCVDDTGYKVPLTLWSKDAENFNAPRGTIIAVRHAKVSDFGGRSLNASQHGFVLISPDIPQSHALAGWYESRKNQEFKVMERGQQSEKVNATKGQRLTVEEVIKESDKLTDPTSAIFVDVVATVLYVSTKSTVYSSCPNPDCRVKRTMSDIGEPCSKCGQMINDLEYHYVLNLSIGDPTGEIWVTAFDNPGITLMGMTGTQLQNLGSEGSEPFKEVMYNAISKQYVFRLKLKQDTYNGETRVRITAVGAKPVDFKEDGKALVHELESL</sequence>
<evidence type="ECO:0000256" key="4">
    <source>
        <dbReference type="ARBA" id="ARBA00022723"/>
    </source>
</evidence>
<dbReference type="GO" id="GO:0003697">
    <property type="term" value="F:single-stranded DNA binding"/>
    <property type="evidence" value="ECO:0007669"/>
    <property type="project" value="UniProtKB-ARBA"/>
</dbReference>
<evidence type="ECO:0000256" key="5">
    <source>
        <dbReference type="ARBA" id="ARBA00022771"/>
    </source>
</evidence>
<dbReference type="GO" id="GO:0000781">
    <property type="term" value="C:chromosome, telomeric region"/>
    <property type="evidence" value="ECO:0007669"/>
    <property type="project" value="UniProtKB-ARBA"/>
</dbReference>
<dbReference type="InterPro" id="IPR012340">
    <property type="entry name" value="NA-bd_OB-fold"/>
</dbReference>
<keyword evidence="3 9" id="KW-0235">DNA replication</keyword>
<keyword evidence="5 9" id="KW-0863">Zinc-finger</keyword>
<evidence type="ECO:0000256" key="9">
    <source>
        <dbReference type="RuleBase" id="RU364130"/>
    </source>
</evidence>
<dbReference type="NCBIfam" id="TIGR00617">
    <property type="entry name" value="rpa1"/>
    <property type="match status" value="1"/>
</dbReference>
<dbReference type="AlphaFoldDB" id="A0A1E4TAA8"/>
<accession>A0A1E4TAA8</accession>
<keyword evidence="4 9" id="KW-0479">Metal-binding</keyword>
<evidence type="ECO:0000256" key="3">
    <source>
        <dbReference type="ARBA" id="ARBA00022705"/>
    </source>
</evidence>
<dbReference type="Proteomes" id="UP000095023">
    <property type="component" value="Unassembled WGS sequence"/>
</dbReference>
<dbReference type="FunFam" id="2.40.50.140:FF:000090">
    <property type="entry name" value="Replication protein A subunit"/>
    <property type="match status" value="1"/>
</dbReference>
<reference evidence="13" key="1">
    <citation type="submission" date="2016-02" db="EMBL/GenBank/DDBJ databases">
        <title>Comparative genomics of biotechnologically important yeasts.</title>
        <authorList>
            <consortium name="DOE Joint Genome Institute"/>
            <person name="Riley R."/>
            <person name="Haridas S."/>
            <person name="Wolfe K.H."/>
            <person name="Lopes M.R."/>
            <person name="Hittinger C.T."/>
            <person name="Goker M."/>
            <person name="Salamov A."/>
            <person name="Wisecaver J."/>
            <person name="Long T.M."/>
            <person name="Aerts A.L."/>
            <person name="Barry K."/>
            <person name="Choi C."/>
            <person name="Clum A."/>
            <person name="Coughlan A.Y."/>
            <person name="Deshpande S."/>
            <person name="Douglass A.P."/>
            <person name="Hanson S.J."/>
            <person name="Klenk H.-P."/>
            <person name="Labutti K."/>
            <person name="Lapidus A."/>
            <person name="Lindquist E."/>
            <person name="Lipzen A."/>
            <person name="Meier-Kolthoff J.P."/>
            <person name="Ohm R.A."/>
            <person name="Otillar R.P."/>
            <person name="Pangilinan J."/>
            <person name="Peng Y."/>
            <person name="Rokas A."/>
            <person name="Rosa C.A."/>
            <person name="Scheuner C."/>
            <person name="Sibirny A.A."/>
            <person name="Slot J.C."/>
            <person name="Stielow J.B."/>
            <person name="Sun H."/>
            <person name="Kurtzman C.P."/>
            <person name="Blackwell M."/>
            <person name="Jeffries T.W."/>
            <person name="Grigoriev I.V."/>
        </authorList>
    </citation>
    <scope>NUCLEOTIDE SEQUENCE [LARGE SCALE GENOMIC DNA]</scope>
    <source>
        <strain evidence="13">NRRL Y-17796</strain>
    </source>
</reference>
<comment type="function">
    <text evidence="9">As part of the replication protein A (RPA/RP-A), a single-stranded DNA-binding heterotrimeric complex, may play an essential role in DNA replication, recombination and repair. Binds and stabilizes single-stranded DNA intermediates, preventing complementary DNA reannealing and recruiting different proteins involved in DNA metabolism.</text>
</comment>
<evidence type="ECO:0000256" key="6">
    <source>
        <dbReference type="ARBA" id="ARBA00022833"/>
    </source>
</evidence>
<evidence type="ECO:0000256" key="7">
    <source>
        <dbReference type="ARBA" id="ARBA00023125"/>
    </source>
</evidence>
<dbReference type="InterPro" id="IPR013955">
    <property type="entry name" value="Rep_factor-A_C"/>
</dbReference>
<dbReference type="GO" id="GO:0006281">
    <property type="term" value="P:DNA repair"/>
    <property type="evidence" value="ECO:0007669"/>
    <property type="project" value="InterPro"/>
</dbReference>
<dbReference type="Gene3D" id="2.40.50.140">
    <property type="entry name" value="Nucleic acid-binding proteins"/>
    <property type="match status" value="3"/>
</dbReference>
<evidence type="ECO:0000256" key="2">
    <source>
        <dbReference type="ARBA" id="ARBA00005690"/>
    </source>
</evidence>
<dbReference type="OrthoDB" id="1751331at2759"/>
<name>A0A1E4TAA8_9ASCO</name>
<dbReference type="GO" id="GO:0008270">
    <property type="term" value="F:zinc ion binding"/>
    <property type="evidence" value="ECO:0007669"/>
    <property type="project" value="UniProtKB-KW"/>
</dbReference>
<dbReference type="PANTHER" id="PTHR47165">
    <property type="entry name" value="OS03G0429900 PROTEIN"/>
    <property type="match status" value="1"/>
</dbReference>
<feature type="domain" description="Replication protein A OB" evidence="11">
    <location>
        <begin position="119"/>
        <end position="210"/>
    </location>
</feature>
<feature type="non-terminal residue" evidence="12">
    <location>
        <position position="1"/>
    </location>
</feature>
<feature type="domain" description="Replication factor A C-terminal" evidence="10">
    <location>
        <begin position="276"/>
        <end position="420"/>
    </location>
</feature>
<dbReference type="SUPFAM" id="SSF50249">
    <property type="entry name" value="Nucleic acid-binding proteins"/>
    <property type="match status" value="3"/>
</dbReference>